<name>A0A3S1AYB7_ELYCH</name>
<dbReference type="EMBL" id="RQTK01001425">
    <property type="protein sequence ID" value="RUS70371.1"/>
    <property type="molecule type" value="Genomic_DNA"/>
</dbReference>
<accession>A0A3S1AYB7</accession>
<gene>
    <name evidence="1" type="ORF">EGW08_021873</name>
</gene>
<protein>
    <submittedName>
        <fullName evidence="1">Uncharacterized protein</fullName>
    </submittedName>
</protein>
<organism evidence="1 2">
    <name type="scientific">Elysia chlorotica</name>
    <name type="common">Eastern emerald elysia</name>
    <name type="synonym">Sea slug</name>
    <dbReference type="NCBI Taxonomy" id="188477"/>
    <lineage>
        <taxon>Eukaryota</taxon>
        <taxon>Metazoa</taxon>
        <taxon>Spiralia</taxon>
        <taxon>Lophotrochozoa</taxon>
        <taxon>Mollusca</taxon>
        <taxon>Gastropoda</taxon>
        <taxon>Heterobranchia</taxon>
        <taxon>Euthyneura</taxon>
        <taxon>Panpulmonata</taxon>
        <taxon>Sacoglossa</taxon>
        <taxon>Placobranchoidea</taxon>
        <taxon>Plakobranchidae</taxon>
        <taxon>Elysia</taxon>
    </lineage>
</organism>
<keyword evidence="2" id="KW-1185">Reference proteome</keyword>
<reference evidence="1 2" key="1">
    <citation type="submission" date="2019-01" db="EMBL/GenBank/DDBJ databases">
        <title>A draft genome assembly of the solar-powered sea slug Elysia chlorotica.</title>
        <authorList>
            <person name="Cai H."/>
            <person name="Li Q."/>
            <person name="Fang X."/>
            <person name="Li J."/>
            <person name="Curtis N.E."/>
            <person name="Altenburger A."/>
            <person name="Shibata T."/>
            <person name="Feng M."/>
            <person name="Maeda T."/>
            <person name="Schwartz J.A."/>
            <person name="Shigenobu S."/>
            <person name="Lundholm N."/>
            <person name="Nishiyama T."/>
            <person name="Yang H."/>
            <person name="Hasebe M."/>
            <person name="Li S."/>
            <person name="Pierce S.K."/>
            <person name="Wang J."/>
        </authorList>
    </citation>
    <scope>NUCLEOTIDE SEQUENCE [LARGE SCALE GENOMIC DNA]</scope>
    <source>
        <strain evidence="1">EC2010</strain>
        <tissue evidence="1">Whole organism of an adult</tissue>
    </source>
</reference>
<sequence length="144" mass="15600">LGEGDPPGLAYELLVVQHRLVPGDFQEPEDPQHPLPGVQGQLLVVDGQALGLAHLQALGVHRLHGQTPLTVTLGVPVALHVESRDGHLAADDGVHDRAPVPDHQDELGVGEQARQVEGRLERERVFVAQVGRRLPMLGDYLQDK</sequence>
<dbReference type="Proteomes" id="UP000271974">
    <property type="component" value="Unassembled WGS sequence"/>
</dbReference>
<feature type="non-terminal residue" evidence="1">
    <location>
        <position position="144"/>
    </location>
</feature>
<dbReference type="AlphaFoldDB" id="A0A3S1AYB7"/>
<evidence type="ECO:0000313" key="1">
    <source>
        <dbReference type="EMBL" id="RUS70371.1"/>
    </source>
</evidence>
<comment type="caution">
    <text evidence="1">The sequence shown here is derived from an EMBL/GenBank/DDBJ whole genome shotgun (WGS) entry which is preliminary data.</text>
</comment>
<evidence type="ECO:0000313" key="2">
    <source>
        <dbReference type="Proteomes" id="UP000271974"/>
    </source>
</evidence>
<dbReference type="OrthoDB" id="10616113at2759"/>
<proteinExistence type="predicted"/>
<feature type="non-terminal residue" evidence="1">
    <location>
        <position position="1"/>
    </location>
</feature>